<comment type="caution">
    <text evidence="2">The sequence shown here is derived from an EMBL/GenBank/DDBJ whole genome shotgun (WGS) entry which is preliminary data.</text>
</comment>
<gene>
    <name evidence="2" type="ORF">AAFF_G00353030</name>
</gene>
<reference evidence="2" key="1">
    <citation type="journal article" date="2023" name="Science">
        <title>Genome structures resolve the early diversification of teleost fishes.</title>
        <authorList>
            <person name="Parey E."/>
            <person name="Louis A."/>
            <person name="Montfort J."/>
            <person name="Bouchez O."/>
            <person name="Roques C."/>
            <person name="Iampietro C."/>
            <person name="Lluch J."/>
            <person name="Castinel A."/>
            <person name="Donnadieu C."/>
            <person name="Desvignes T."/>
            <person name="Floi Bucao C."/>
            <person name="Jouanno E."/>
            <person name="Wen M."/>
            <person name="Mejri S."/>
            <person name="Dirks R."/>
            <person name="Jansen H."/>
            <person name="Henkel C."/>
            <person name="Chen W.J."/>
            <person name="Zahm M."/>
            <person name="Cabau C."/>
            <person name="Klopp C."/>
            <person name="Thompson A.W."/>
            <person name="Robinson-Rechavi M."/>
            <person name="Braasch I."/>
            <person name="Lecointre G."/>
            <person name="Bobe J."/>
            <person name="Postlethwait J.H."/>
            <person name="Berthelot C."/>
            <person name="Roest Crollius H."/>
            <person name="Guiguen Y."/>
        </authorList>
    </citation>
    <scope>NUCLEOTIDE SEQUENCE</scope>
    <source>
        <strain evidence="2">NC1722</strain>
    </source>
</reference>
<organism evidence="2 3">
    <name type="scientific">Aldrovandia affinis</name>
    <dbReference type="NCBI Taxonomy" id="143900"/>
    <lineage>
        <taxon>Eukaryota</taxon>
        <taxon>Metazoa</taxon>
        <taxon>Chordata</taxon>
        <taxon>Craniata</taxon>
        <taxon>Vertebrata</taxon>
        <taxon>Euteleostomi</taxon>
        <taxon>Actinopterygii</taxon>
        <taxon>Neopterygii</taxon>
        <taxon>Teleostei</taxon>
        <taxon>Notacanthiformes</taxon>
        <taxon>Halosauridae</taxon>
        <taxon>Aldrovandia</taxon>
    </lineage>
</organism>
<accession>A0AAD7SJ09</accession>
<proteinExistence type="predicted"/>
<evidence type="ECO:0000313" key="2">
    <source>
        <dbReference type="EMBL" id="KAJ8403531.1"/>
    </source>
</evidence>
<protein>
    <submittedName>
        <fullName evidence="2">Uncharacterized protein</fullName>
    </submittedName>
</protein>
<keyword evidence="3" id="KW-1185">Reference proteome</keyword>
<feature type="region of interest" description="Disordered" evidence="1">
    <location>
        <begin position="104"/>
        <end position="124"/>
    </location>
</feature>
<evidence type="ECO:0000313" key="3">
    <source>
        <dbReference type="Proteomes" id="UP001221898"/>
    </source>
</evidence>
<dbReference type="Proteomes" id="UP001221898">
    <property type="component" value="Unassembled WGS sequence"/>
</dbReference>
<dbReference type="EMBL" id="JAINUG010000058">
    <property type="protein sequence ID" value="KAJ8403531.1"/>
    <property type="molecule type" value="Genomic_DNA"/>
</dbReference>
<evidence type="ECO:0000256" key="1">
    <source>
        <dbReference type="SAM" id="MobiDB-lite"/>
    </source>
</evidence>
<name>A0AAD7SJ09_9TELE</name>
<dbReference type="AlphaFoldDB" id="A0AAD7SJ09"/>
<sequence length="250" mass="27560">MPPSDYIIIIIALHLSAPEHFQPITRQAIPGLPPLTGCVAVASKFFGLPEFRVSLFVPIKREGFAHLSEERENGCRVKAEAPRYCTPQRGAAVAHRAKALWFGRPIQTSPRQSPPPPRLPPSSCRLTCSRSPDIQIQDCFQYAWGFKSAVASRKKPLGRKRGCPYNAATVASLTRLAGCSRRPSPDAAEAAINKGRRADANPNQEEKPEINGWYCAVTEIPRCWKSSAQLMGIAAKREELWMIAMVTDVA</sequence>